<feature type="region of interest" description="Disordered" evidence="1">
    <location>
        <begin position="43"/>
        <end position="72"/>
    </location>
</feature>
<protein>
    <submittedName>
        <fullName evidence="2">Uncharacterized protein</fullName>
    </submittedName>
</protein>
<proteinExistence type="predicted"/>
<feature type="region of interest" description="Disordered" evidence="1">
    <location>
        <begin position="1"/>
        <end position="24"/>
    </location>
</feature>
<evidence type="ECO:0000313" key="3">
    <source>
        <dbReference type="Proteomes" id="UP001044222"/>
    </source>
</evidence>
<sequence>MKRDPDSPLTTTQREEAPAATDQTCCRNTVSDTDRVEGHSTYIHTHTHTKRYPTHTTHTHKYRGTLHTHTRV</sequence>
<name>A0A9D3MM97_ANGAN</name>
<evidence type="ECO:0000256" key="1">
    <source>
        <dbReference type="SAM" id="MobiDB-lite"/>
    </source>
</evidence>
<dbReference type="Proteomes" id="UP001044222">
    <property type="component" value="Unassembled WGS sequence"/>
</dbReference>
<comment type="caution">
    <text evidence="2">The sequence shown here is derived from an EMBL/GenBank/DDBJ whole genome shotgun (WGS) entry which is preliminary data.</text>
</comment>
<organism evidence="2 3">
    <name type="scientific">Anguilla anguilla</name>
    <name type="common">European freshwater eel</name>
    <name type="synonym">Muraena anguilla</name>
    <dbReference type="NCBI Taxonomy" id="7936"/>
    <lineage>
        <taxon>Eukaryota</taxon>
        <taxon>Metazoa</taxon>
        <taxon>Chordata</taxon>
        <taxon>Craniata</taxon>
        <taxon>Vertebrata</taxon>
        <taxon>Euteleostomi</taxon>
        <taxon>Actinopterygii</taxon>
        <taxon>Neopterygii</taxon>
        <taxon>Teleostei</taxon>
        <taxon>Anguilliformes</taxon>
        <taxon>Anguillidae</taxon>
        <taxon>Anguilla</taxon>
    </lineage>
</organism>
<keyword evidence="3" id="KW-1185">Reference proteome</keyword>
<evidence type="ECO:0000313" key="2">
    <source>
        <dbReference type="EMBL" id="KAG5851285.1"/>
    </source>
</evidence>
<feature type="compositionally biased region" description="Basic residues" evidence="1">
    <location>
        <begin position="45"/>
        <end position="72"/>
    </location>
</feature>
<reference evidence="2" key="1">
    <citation type="submission" date="2021-01" db="EMBL/GenBank/DDBJ databases">
        <title>A chromosome-scale assembly of European eel, Anguilla anguilla.</title>
        <authorList>
            <person name="Henkel C."/>
            <person name="Jong-Raadsen S.A."/>
            <person name="Dufour S."/>
            <person name="Weltzien F.-A."/>
            <person name="Palstra A.P."/>
            <person name="Pelster B."/>
            <person name="Spaink H.P."/>
            <person name="Van Den Thillart G.E."/>
            <person name="Jansen H."/>
            <person name="Zahm M."/>
            <person name="Klopp C."/>
            <person name="Cedric C."/>
            <person name="Louis A."/>
            <person name="Berthelot C."/>
            <person name="Parey E."/>
            <person name="Roest Crollius H."/>
            <person name="Montfort J."/>
            <person name="Robinson-Rechavi M."/>
            <person name="Bucao C."/>
            <person name="Bouchez O."/>
            <person name="Gislard M."/>
            <person name="Lluch J."/>
            <person name="Milhes M."/>
            <person name="Lampietro C."/>
            <person name="Lopez Roques C."/>
            <person name="Donnadieu C."/>
            <person name="Braasch I."/>
            <person name="Desvignes T."/>
            <person name="Postlethwait J."/>
            <person name="Bobe J."/>
            <person name="Guiguen Y."/>
            <person name="Dirks R."/>
        </authorList>
    </citation>
    <scope>NUCLEOTIDE SEQUENCE</scope>
    <source>
        <strain evidence="2">Tag_6206</strain>
        <tissue evidence="2">Liver</tissue>
    </source>
</reference>
<gene>
    <name evidence="2" type="ORF">ANANG_G00091470</name>
</gene>
<accession>A0A9D3MM97</accession>
<dbReference type="EMBL" id="JAFIRN010000004">
    <property type="protein sequence ID" value="KAG5851285.1"/>
    <property type="molecule type" value="Genomic_DNA"/>
</dbReference>
<dbReference type="AlphaFoldDB" id="A0A9D3MM97"/>